<gene>
    <name evidence="1" type="ORF">PSS4_v1_1560083</name>
</gene>
<evidence type="ECO:0000313" key="1">
    <source>
        <dbReference type="EMBL" id="CUV20562.1"/>
    </source>
</evidence>
<dbReference type="EMBL" id="LN899821">
    <property type="protein sequence ID" value="CUV20562.1"/>
    <property type="molecule type" value="Genomic_DNA"/>
</dbReference>
<organism evidence="1">
    <name type="scientific">Ralstonia solanacearum</name>
    <name type="common">Pseudomonas solanacearum</name>
    <dbReference type="NCBI Taxonomy" id="305"/>
    <lineage>
        <taxon>Bacteria</taxon>
        <taxon>Pseudomonadati</taxon>
        <taxon>Pseudomonadota</taxon>
        <taxon>Betaproteobacteria</taxon>
        <taxon>Burkholderiales</taxon>
        <taxon>Burkholderiaceae</taxon>
        <taxon>Ralstonia</taxon>
        <taxon>Ralstonia solanacearum species complex</taxon>
    </lineage>
</organism>
<dbReference type="AlphaFoldDB" id="A0A0S4UFG3"/>
<name>A0A0S4UFG3_RALSL</name>
<sequence length="67" mass="7327">MKEATNIRARALSSAAHLVAALHDPKYGIKGTLLSEEVRDSIDILRGELDEIGLLKPYRREGGKLGL</sequence>
<proteinExistence type="predicted"/>
<reference evidence="1" key="1">
    <citation type="submission" date="2015-10" db="EMBL/GenBank/DDBJ databases">
        <authorList>
            <person name="Gilbert D.G."/>
        </authorList>
    </citation>
    <scope>NUCLEOTIDE SEQUENCE</scope>
    <source>
        <strain evidence="1">Phyl III-seqv23</strain>
    </source>
</reference>
<protein>
    <submittedName>
        <fullName evidence="1">Uncharacterized protein</fullName>
    </submittedName>
</protein>
<accession>A0A0S4UFG3</accession>